<evidence type="ECO:0000313" key="2">
    <source>
        <dbReference type="Proteomes" id="UP000789901"/>
    </source>
</evidence>
<accession>A0ABN7XCQ5</accession>
<feature type="non-terminal residue" evidence="1">
    <location>
        <position position="74"/>
    </location>
</feature>
<keyword evidence="2" id="KW-1185">Reference proteome</keyword>
<comment type="caution">
    <text evidence="1">The sequence shown here is derived from an EMBL/GenBank/DDBJ whole genome shotgun (WGS) entry which is preliminary data.</text>
</comment>
<organism evidence="1 2">
    <name type="scientific">Gigaspora margarita</name>
    <dbReference type="NCBI Taxonomy" id="4874"/>
    <lineage>
        <taxon>Eukaryota</taxon>
        <taxon>Fungi</taxon>
        <taxon>Fungi incertae sedis</taxon>
        <taxon>Mucoromycota</taxon>
        <taxon>Glomeromycotina</taxon>
        <taxon>Glomeromycetes</taxon>
        <taxon>Diversisporales</taxon>
        <taxon>Gigasporaceae</taxon>
        <taxon>Gigaspora</taxon>
    </lineage>
</organism>
<sequence>HRENGIIFDRPSITVDGKMYIVDLTIGTCSCFVNISEFFYKHQVAIALKFQKGTSNFINTLTINNRINYFYLAT</sequence>
<evidence type="ECO:0000313" key="1">
    <source>
        <dbReference type="EMBL" id="CAG8852994.1"/>
    </source>
</evidence>
<gene>
    <name evidence="1" type="ORF">GMARGA_LOCUS41815</name>
</gene>
<name>A0ABN7XCQ5_GIGMA</name>
<dbReference type="Proteomes" id="UP000789901">
    <property type="component" value="Unassembled WGS sequence"/>
</dbReference>
<feature type="non-terminal residue" evidence="1">
    <location>
        <position position="1"/>
    </location>
</feature>
<protein>
    <submittedName>
        <fullName evidence="1">25362_t:CDS:1</fullName>
    </submittedName>
</protein>
<proteinExistence type="predicted"/>
<dbReference type="EMBL" id="CAJVQB010118593">
    <property type="protein sequence ID" value="CAG8852994.1"/>
    <property type="molecule type" value="Genomic_DNA"/>
</dbReference>
<reference evidence="1 2" key="1">
    <citation type="submission" date="2021-06" db="EMBL/GenBank/DDBJ databases">
        <authorList>
            <person name="Kallberg Y."/>
            <person name="Tangrot J."/>
            <person name="Rosling A."/>
        </authorList>
    </citation>
    <scope>NUCLEOTIDE SEQUENCE [LARGE SCALE GENOMIC DNA]</scope>
    <source>
        <strain evidence="1 2">120-4 pot B 10/14</strain>
    </source>
</reference>